<dbReference type="AlphaFoldDB" id="A0A1U7LIJ1"/>
<name>A0A1U7LIJ1_NEOID</name>
<keyword evidence="3" id="KW-1185">Reference proteome</keyword>
<evidence type="ECO:0000313" key="3">
    <source>
        <dbReference type="Proteomes" id="UP000186594"/>
    </source>
</evidence>
<feature type="chain" id="PRO_5013364307" evidence="1">
    <location>
        <begin position="17"/>
        <end position="140"/>
    </location>
</feature>
<protein>
    <submittedName>
        <fullName evidence="2">Uncharacterized protein</fullName>
    </submittedName>
</protein>
<gene>
    <name evidence="2" type="ORF">NEOLI_005005</name>
</gene>
<accession>A0A1U7LIJ1</accession>
<reference evidence="2 3" key="1">
    <citation type="submission" date="2016-04" db="EMBL/GenBank/DDBJ databases">
        <title>Evolutionary innovation and constraint leading to complex multicellularity in the Ascomycota.</title>
        <authorList>
            <person name="Cisse O."/>
            <person name="Nguyen A."/>
            <person name="Hewitt D.A."/>
            <person name="Jedd G."/>
            <person name="Stajich J.E."/>
        </authorList>
    </citation>
    <scope>NUCLEOTIDE SEQUENCE [LARGE SCALE GENOMIC DNA]</scope>
    <source>
        <strain evidence="2 3">DAH-3</strain>
    </source>
</reference>
<keyword evidence="1" id="KW-0732">Signal</keyword>
<comment type="caution">
    <text evidence="2">The sequence shown here is derived from an EMBL/GenBank/DDBJ whole genome shotgun (WGS) entry which is preliminary data.</text>
</comment>
<feature type="signal peptide" evidence="1">
    <location>
        <begin position="1"/>
        <end position="16"/>
    </location>
</feature>
<dbReference type="Proteomes" id="UP000186594">
    <property type="component" value="Unassembled WGS sequence"/>
</dbReference>
<evidence type="ECO:0000313" key="2">
    <source>
        <dbReference type="EMBL" id="OLL22413.1"/>
    </source>
</evidence>
<proteinExistence type="predicted"/>
<organism evidence="2 3">
    <name type="scientific">Neolecta irregularis (strain DAH-3)</name>
    <dbReference type="NCBI Taxonomy" id="1198029"/>
    <lineage>
        <taxon>Eukaryota</taxon>
        <taxon>Fungi</taxon>
        <taxon>Dikarya</taxon>
        <taxon>Ascomycota</taxon>
        <taxon>Taphrinomycotina</taxon>
        <taxon>Neolectales</taxon>
        <taxon>Neolectaceae</taxon>
        <taxon>Neolecta</taxon>
    </lineage>
</organism>
<evidence type="ECO:0000256" key="1">
    <source>
        <dbReference type="SAM" id="SignalP"/>
    </source>
</evidence>
<sequence length="140" mass="15680">MNLLVIIISFACAVLSDEYDNIGLDIHIDSVTHPLYTASDNLLWDPANGQIGNFNINNDDHILTDKNGYELHSNSDKLVFQLNSGNAAVPVRSVNNRVEHSENGAWFETFYVCLGTSNDYNVYAFEANNCNTKAKITWYS</sequence>
<dbReference type="EMBL" id="LXFE01003351">
    <property type="protein sequence ID" value="OLL22413.1"/>
    <property type="molecule type" value="Genomic_DNA"/>
</dbReference>